<accession>A0ABD5ZFM0</accession>
<evidence type="ECO:0008006" key="4">
    <source>
        <dbReference type="Google" id="ProtNLM"/>
    </source>
</evidence>
<reference evidence="2 3" key="1">
    <citation type="journal article" date="2019" name="Int. J. Syst. Evol. Microbiol.">
        <title>The Global Catalogue of Microorganisms (GCM) 10K type strain sequencing project: providing services to taxonomists for standard genome sequencing and annotation.</title>
        <authorList>
            <consortium name="The Broad Institute Genomics Platform"/>
            <consortium name="The Broad Institute Genome Sequencing Center for Infectious Disease"/>
            <person name="Wu L."/>
            <person name="Ma J."/>
        </authorList>
    </citation>
    <scope>NUCLEOTIDE SEQUENCE [LARGE SCALE GENOMIC DNA]</scope>
    <source>
        <strain evidence="2 3">DSM 29988</strain>
    </source>
</reference>
<evidence type="ECO:0000256" key="1">
    <source>
        <dbReference type="SAM" id="Phobius"/>
    </source>
</evidence>
<dbReference type="RefSeq" id="WP_390223090.1">
    <property type="nucleotide sequence ID" value="NZ_JBHTAA010000005.1"/>
</dbReference>
<feature type="transmembrane region" description="Helical" evidence="1">
    <location>
        <begin position="6"/>
        <end position="36"/>
    </location>
</feature>
<keyword evidence="1" id="KW-1133">Transmembrane helix</keyword>
<keyword evidence="3" id="KW-1185">Reference proteome</keyword>
<protein>
    <recommendedName>
        <fullName evidence="4">Transporter</fullName>
    </recommendedName>
</protein>
<evidence type="ECO:0000313" key="3">
    <source>
        <dbReference type="Proteomes" id="UP001596481"/>
    </source>
</evidence>
<proteinExistence type="predicted"/>
<organism evidence="2 3">
    <name type="scientific">Haloferax namakaokahaiae</name>
    <dbReference type="NCBI Taxonomy" id="1748331"/>
    <lineage>
        <taxon>Archaea</taxon>
        <taxon>Methanobacteriati</taxon>
        <taxon>Methanobacteriota</taxon>
        <taxon>Stenosarchaea group</taxon>
        <taxon>Halobacteria</taxon>
        <taxon>Halobacteriales</taxon>
        <taxon>Haloferacaceae</taxon>
        <taxon>Haloferax</taxon>
    </lineage>
</organism>
<comment type="caution">
    <text evidence="2">The sequence shown here is derived from an EMBL/GenBank/DDBJ whole genome shotgun (WGS) entry which is preliminary data.</text>
</comment>
<keyword evidence="1" id="KW-0472">Membrane</keyword>
<dbReference type="AlphaFoldDB" id="A0ABD5ZFM0"/>
<dbReference type="Proteomes" id="UP001596481">
    <property type="component" value="Unassembled WGS sequence"/>
</dbReference>
<sequence length="41" mass="4141">MKPSTIVLAFGVALFALPIPGTFVTGALVLLAGALARWLGS</sequence>
<keyword evidence="1" id="KW-0812">Transmembrane</keyword>
<name>A0ABD5ZFM0_9EURY</name>
<dbReference type="EMBL" id="JBHTAA010000005">
    <property type="protein sequence ID" value="MFC7203755.1"/>
    <property type="molecule type" value="Genomic_DNA"/>
</dbReference>
<gene>
    <name evidence="2" type="ORF">ACFQJC_09525</name>
</gene>
<evidence type="ECO:0000313" key="2">
    <source>
        <dbReference type="EMBL" id="MFC7203755.1"/>
    </source>
</evidence>